<dbReference type="GO" id="GO:0004065">
    <property type="term" value="F:arylsulfatase activity"/>
    <property type="evidence" value="ECO:0007669"/>
    <property type="project" value="UniProtKB-EC"/>
</dbReference>
<feature type="domain" description="Sulfatase N-terminal" evidence="6">
    <location>
        <begin position="25"/>
        <end position="318"/>
    </location>
</feature>
<evidence type="ECO:0000313" key="8">
    <source>
        <dbReference type="Proteomes" id="UP000317648"/>
    </source>
</evidence>
<evidence type="ECO:0000256" key="3">
    <source>
        <dbReference type="ARBA" id="ARBA00022801"/>
    </source>
</evidence>
<evidence type="ECO:0000256" key="1">
    <source>
        <dbReference type="ARBA" id="ARBA00008779"/>
    </source>
</evidence>
<dbReference type="GO" id="GO:0046872">
    <property type="term" value="F:metal ion binding"/>
    <property type="evidence" value="ECO:0007669"/>
    <property type="project" value="UniProtKB-KW"/>
</dbReference>
<evidence type="ECO:0000256" key="5">
    <source>
        <dbReference type="SAM" id="SignalP"/>
    </source>
</evidence>
<dbReference type="EC" id="3.1.6.1" evidence="7"/>
<dbReference type="KEGG" id="lcre:Pla8534_69950"/>
<keyword evidence="3 7" id="KW-0378">Hydrolase</keyword>
<reference evidence="7 8" key="1">
    <citation type="submission" date="2019-02" db="EMBL/GenBank/DDBJ databases">
        <title>Deep-cultivation of Planctomycetes and their phenomic and genomic characterization uncovers novel biology.</title>
        <authorList>
            <person name="Wiegand S."/>
            <person name="Jogler M."/>
            <person name="Boedeker C."/>
            <person name="Pinto D."/>
            <person name="Vollmers J."/>
            <person name="Rivas-Marin E."/>
            <person name="Kohn T."/>
            <person name="Peeters S.H."/>
            <person name="Heuer A."/>
            <person name="Rast P."/>
            <person name="Oberbeckmann S."/>
            <person name="Bunk B."/>
            <person name="Jeske O."/>
            <person name="Meyerdierks A."/>
            <person name="Storesund J.E."/>
            <person name="Kallscheuer N."/>
            <person name="Luecker S."/>
            <person name="Lage O.M."/>
            <person name="Pohl T."/>
            <person name="Merkel B.J."/>
            <person name="Hornburger P."/>
            <person name="Mueller R.-W."/>
            <person name="Bruemmer F."/>
            <person name="Labrenz M."/>
            <person name="Spormann A.M."/>
            <person name="Op den Camp H."/>
            <person name="Overmann J."/>
            <person name="Amann R."/>
            <person name="Jetten M.S.M."/>
            <person name="Mascher T."/>
            <person name="Medema M.H."/>
            <person name="Devos D.P."/>
            <person name="Kaster A.-K."/>
            <person name="Ovreas L."/>
            <person name="Rohde M."/>
            <person name="Galperin M.Y."/>
            <person name="Jogler C."/>
        </authorList>
    </citation>
    <scope>NUCLEOTIDE SEQUENCE [LARGE SCALE GENOMIC DNA]</scope>
    <source>
        <strain evidence="7 8">Pla85_3_4</strain>
    </source>
</reference>
<evidence type="ECO:0000313" key="7">
    <source>
        <dbReference type="EMBL" id="QDU99084.1"/>
    </source>
</evidence>
<dbReference type="Proteomes" id="UP000317648">
    <property type="component" value="Chromosome"/>
</dbReference>
<keyword evidence="5" id="KW-0732">Signal</keyword>
<dbReference type="Gene3D" id="3.40.720.10">
    <property type="entry name" value="Alkaline Phosphatase, subunit A"/>
    <property type="match status" value="1"/>
</dbReference>
<keyword evidence="2" id="KW-0479">Metal-binding</keyword>
<dbReference type="RefSeq" id="WP_145058826.1">
    <property type="nucleotide sequence ID" value="NZ_CP036433.1"/>
</dbReference>
<feature type="signal peptide" evidence="5">
    <location>
        <begin position="1"/>
        <end position="22"/>
    </location>
</feature>
<feature type="chain" id="PRO_5021885540" evidence="5">
    <location>
        <begin position="23"/>
        <end position="469"/>
    </location>
</feature>
<sequence length="469" mass="53010" precursor="true">MKLPLWFLLVALAAVGGTSLGAAERNVVLFVTDDQSPDMGCYGNDTIQTPHLDALAADGVRFNHAFCTTASCSASRSVILTGIYNHANAQFGHEHSYHHFRTYDHIKSLPVLMAAAGYRTARIGKYHVGPEAVYHFEKTLPGDSRNAVQMANNCREFLSDDDKRPFFLYFCTSDPHRSGGEVPGDPYKPNPFGNKPNGYPGVTPIKYDPDKIRVHSFLPDTPTCRHELAQYYQSVSRIDQGMGRLVALLKESGHYDDTMILFTADHGIAFPGGKTTLYEGGMRIPLLVRQPYGEAQDTQCNALVNLADLTPTILDFAGALPKKHDRQGRSFLAALQEESPAGWDEVYASHTFHEITMYYPMRVVRDRQLKLIWNLAHQLPYPFASDLWAAPTWQDRYKQGPDTYYGPRTVHQYIHRPKFELYDIQADPDEAKNLIEDPQYADQIAAMKKKIKAFQAKTKDPWILKWDYE</sequence>
<keyword evidence="8" id="KW-1185">Reference proteome</keyword>
<dbReference type="CDD" id="cd16027">
    <property type="entry name" value="SGSH"/>
    <property type="match status" value="1"/>
</dbReference>
<dbReference type="OrthoDB" id="9762324at2"/>
<dbReference type="Pfam" id="PF00884">
    <property type="entry name" value="Sulfatase"/>
    <property type="match status" value="1"/>
</dbReference>
<keyword evidence="4" id="KW-0106">Calcium</keyword>
<accession>A0A518E4T1</accession>
<proteinExistence type="inferred from homology"/>
<name>A0A518E4T1_9BACT</name>
<organism evidence="7 8">
    <name type="scientific">Lignipirellula cremea</name>
    <dbReference type="NCBI Taxonomy" id="2528010"/>
    <lineage>
        <taxon>Bacteria</taxon>
        <taxon>Pseudomonadati</taxon>
        <taxon>Planctomycetota</taxon>
        <taxon>Planctomycetia</taxon>
        <taxon>Pirellulales</taxon>
        <taxon>Pirellulaceae</taxon>
        <taxon>Lignipirellula</taxon>
    </lineage>
</organism>
<comment type="similarity">
    <text evidence="1">Belongs to the sulfatase family.</text>
</comment>
<dbReference type="PROSITE" id="PS00149">
    <property type="entry name" value="SULFATASE_2"/>
    <property type="match status" value="1"/>
</dbReference>
<gene>
    <name evidence="7" type="ORF">Pla8534_69950</name>
</gene>
<dbReference type="PANTHER" id="PTHR42693:SF53">
    <property type="entry name" value="ENDO-4-O-SULFATASE"/>
    <property type="match status" value="1"/>
</dbReference>
<protein>
    <submittedName>
        <fullName evidence="7">Arylsulfatase</fullName>
        <ecNumber evidence="7">3.1.6.1</ecNumber>
    </submittedName>
</protein>
<dbReference type="InterPro" id="IPR000917">
    <property type="entry name" value="Sulfatase_N"/>
</dbReference>
<dbReference type="InterPro" id="IPR024607">
    <property type="entry name" value="Sulfatase_CS"/>
</dbReference>
<dbReference type="InterPro" id="IPR050738">
    <property type="entry name" value="Sulfatase"/>
</dbReference>
<dbReference type="PANTHER" id="PTHR42693">
    <property type="entry name" value="ARYLSULFATASE FAMILY MEMBER"/>
    <property type="match status" value="1"/>
</dbReference>
<evidence type="ECO:0000256" key="2">
    <source>
        <dbReference type="ARBA" id="ARBA00022723"/>
    </source>
</evidence>
<dbReference type="SUPFAM" id="SSF53649">
    <property type="entry name" value="Alkaline phosphatase-like"/>
    <property type="match status" value="1"/>
</dbReference>
<dbReference type="InterPro" id="IPR017850">
    <property type="entry name" value="Alkaline_phosphatase_core_sf"/>
</dbReference>
<evidence type="ECO:0000256" key="4">
    <source>
        <dbReference type="ARBA" id="ARBA00022837"/>
    </source>
</evidence>
<dbReference type="AlphaFoldDB" id="A0A518E4T1"/>
<dbReference type="EMBL" id="CP036433">
    <property type="protein sequence ID" value="QDU99084.1"/>
    <property type="molecule type" value="Genomic_DNA"/>
</dbReference>
<evidence type="ECO:0000259" key="6">
    <source>
        <dbReference type="Pfam" id="PF00884"/>
    </source>
</evidence>